<reference evidence="2" key="3">
    <citation type="submission" date="2023-03" db="UniProtKB">
        <authorList>
            <consortium name="EnsemblPlants"/>
        </authorList>
    </citation>
    <scope>IDENTIFICATION</scope>
    <source>
        <strain evidence="2">cv. Chiifu-401-42</strain>
    </source>
</reference>
<proteinExistence type="predicted"/>
<keyword evidence="3" id="KW-1185">Reference proteome</keyword>
<dbReference type="Proteomes" id="UP000011750">
    <property type="component" value="Chromosome A08"/>
</dbReference>
<evidence type="ECO:0000313" key="3">
    <source>
        <dbReference type="Proteomes" id="UP000011750"/>
    </source>
</evidence>
<name>M4FFK7_BRACM</name>
<organism evidence="2 3">
    <name type="scientific">Brassica campestris</name>
    <name type="common">Field mustard</name>
    <dbReference type="NCBI Taxonomy" id="3711"/>
    <lineage>
        <taxon>Eukaryota</taxon>
        <taxon>Viridiplantae</taxon>
        <taxon>Streptophyta</taxon>
        <taxon>Embryophyta</taxon>
        <taxon>Tracheophyta</taxon>
        <taxon>Spermatophyta</taxon>
        <taxon>Magnoliopsida</taxon>
        <taxon>eudicotyledons</taxon>
        <taxon>Gunneridae</taxon>
        <taxon>Pentapetalae</taxon>
        <taxon>rosids</taxon>
        <taxon>malvids</taxon>
        <taxon>Brassicales</taxon>
        <taxon>Brassicaceae</taxon>
        <taxon>Brassiceae</taxon>
        <taxon>Brassica</taxon>
    </lineage>
</organism>
<dbReference type="Gramene" id="Bra039881.1">
    <property type="protein sequence ID" value="Bra039881.1-P"/>
    <property type="gene ID" value="Bra039881"/>
</dbReference>
<evidence type="ECO:0000256" key="1">
    <source>
        <dbReference type="SAM" id="MobiDB-lite"/>
    </source>
</evidence>
<sequence>MLYSNRCDQASSTASTRDVTPPSISEGSNLVVLSASRHCLCYIGIIPCRRRGSKESFSKRNNGQFGKVDPGWGCCLSKTGAATVEELLEICKGKIKSYVNPFLSVSMQREYEFKLNLSAFSLTAPTRAQGLRAGLTRAHRSRPSSLPTNIFKPHCTAAASPPNHSTLYLDSMASLHLWSPTVASPRAHCLVSAESSNPQQWFAFVAQSVFFLCSISSFLPPFYRLSHDESPHRLRLHLLHDSRRRHHKQVADVLRVAALTSARAMTACPEALELSLLTVAAIS</sequence>
<dbReference type="AlphaFoldDB" id="M4FFK7"/>
<dbReference type="InParanoid" id="M4FFK7"/>
<protein>
    <submittedName>
        <fullName evidence="2">Uncharacterized protein</fullName>
    </submittedName>
</protein>
<dbReference type="HOGENOM" id="CLU_984666_0_0_1"/>
<dbReference type="EnsemblPlants" id="Bra039881.1">
    <property type="protein sequence ID" value="Bra039881.1-P"/>
    <property type="gene ID" value="Bra039881"/>
</dbReference>
<reference evidence="2 3" key="1">
    <citation type="journal article" date="2011" name="Nat. Genet.">
        <title>The genome of the mesopolyploid crop species Brassica rapa.</title>
        <authorList>
            <consortium name="Brassica rapa Genome Sequencing Project Consortium"/>
            <person name="Wang X."/>
            <person name="Wang H."/>
            <person name="Wang J."/>
            <person name="Sun R."/>
            <person name="Wu J."/>
            <person name="Liu S."/>
            <person name="Bai Y."/>
            <person name="Mun J.H."/>
            <person name="Bancroft I."/>
            <person name="Cheng F."/>
            <person name="Huang S."/>
            <person name="Li X."/>
            <person name="Hua W."/>
            <person name="Wang J."/>
            <person name="Wang X."/>
            <person name="Freeling M."/>
            <person name="Pires J.C."/>
            <person name="Paterson A.H."/>
            <person name="Chalhoub B."/>
            <person name="Wang B."/>
            <person name="Hayward A."/>
            <person name="Sharpe A.G."/>
            <person name="Park B.S."/>
            <person name="Weisshaar B."/>
            <person name="Liu B."/>
            <person name="Li B."/>
            <person name="Liu B."/>
            <person name="Tong C."/>
            <person name="Song C."/>
            <person name="Duran C."/>
            <person name="Peng C."/>
            <person name="Geng C."/>
            <person name="Koh C."/>
            <person name="Lin C."/>
            <person name="Edwards D."/>
            <person name="Mu D."/>
            <person name="Shen D."/>
            <person name="Soumpourou E."/>
            <person name="Li F."/>
            <person name="Fraser F."/>
            <person name="Conant G."/>
            <person name="Lassalle G."/>
            <person name="King G.J."/>
            <person name="Bonnema G."/>
            <person name="Tang H."/>
            <person name="Wang H."/>
            <person name="Belcram H."/>
            <person name="Zhou H."/>
            <person name="Hirakawa H."/>
            <person name="Abe H."/>
            <person name="Guo H."/>
            <person name="Wang H."/>
            <person name="Jin H."/>
            <person name="Parkin I.A."/>
            <person name="Batley J."/>
            <person name="Kim J.S."/>
            <person name="Just J."/>
            <person name="Li J."/>
            <person name="Xu J."/>
            <person name="Deng J."/>
            <person name="Kim J.A."/>
            <person name="Li J."/>
            <person name="Yu J."/>
            <person name="Meng J."/>
            <person name="Wang J."/>
            <person name="Min J."/>
            <person name="Poulain J."/>
            <person name="Wang J."/>
            <person name="Hatakeyama K."/>
            <person name="Wu K."/>
            <person name="Wang L."/>
            <person name="Fang L."/>
            <person name="Trick M."/>
            <person name="Links M.G."/>
            <person name="Zhao M."/>
            <person name="Jin M."/>
            <person name="Ramchiary N."/>
            <person name="Drou N."/>
            <person name="Berkman P.J."/>
            <person name="Cai Q."/>
            <person name="Huang Q."/>
            <person name="Li R."/>
            <person name="Tabata S."/>
            <person name="Cheng S."/>
            <person name="Zhang S."/>
            <person name="Zhang S."/>
            <person name="Huang S."/>
            <person name="Sato S."/>
            <person name="Sun S."/>
            <person name="Kwon S.J."/>
            <person name="Choi S.R."/>
            <person name="Lee T.H."/>
            <person name="Fan W."/>
            <person name="Zhao X."/>
            <person name="Tan X."/>
            <person name="Xu X."/>
            <person name="Wang Y."/>
            <person name="Qiu Y."/>
            <person name="Yin Y."/>
            <person name="Li Y."/>
            <person name="Du Y."/>
            <person name="Liao Y."/>
            <person name="Lim Y."/>
            <person name="Narusaka Y."/>
            <person name="Wang Y."/>
            <person name="Wang Z."/>
            <person name="Li Z."/>
            <person name="Wang Z."/>
            <person name="Xiong Z."/>
            <person name="Zhang Z."/>
        </authorList>
    </citation>
    <scope>NUCLEOTIDE SEQUENCE [LARGE SCALE GENOMIC DNA]</scope>
    <source>
        <strain evidence="2 3">cv. Chiifu-401-42</strain>
    </source>
</reference>
<feature type="region of interest" description="Disordered" evidence="1">
    <location>
        <begin position="1"/>
        <end position="24"/>
    </location>
</feature>
<evidence type="ECO:0000313" key="2">
    <source>
        <dbReference type="EnsemblPlants" id="Bra039881.1-P"/>
    </source>
</evidence>
<accession>M4FFK7</accession>
<reference evidence="2 3" key="2">
    <citation type="journal article" date="2018" name="Hortic Res">
        <title>Improved Brassica rapa reference genome by single-molecule sequencing and chromosome conformation capture technologies.</title>
        <authorList>
            <person name="Zhang L."/>
            <person name="Cai X."/>
            <person name="Wu J."/>
            <person name="Liu M."/>
            <person name="Grob S."/>
            <person name="Cheng F."/>
            <person name="Liang J."/>
            <person name="Cai C."/>
            <person name="Liu Z."/>
            <person name="Liu B."/>
            <person name="Wang F."/>
            <person name="Li S."/>
            <person name="Liu F."/>
            <person name="Li X."/>
            <person name="Cheng L."/>
            <person name="Yang W."/>
            <person name="Li M.H."/>
            <person name="Grossniklaus U."/>
            <person name="Zheng H."/>
            <person name="Wang X."/>
        </authorList>
    </citation>
    <scope>NUCLEOTIDE SEQUENCE [LARGE SCALE GENOMIC DNA]</scope>
    <source>
        <strain evidence="2 3">cv. Chiifu-401-42</strain>
    </source>
</reference>